<dbReference type="Gene3D" id="3.40.50.300">
    <property type="entry name" value="P-loop containing nucleotide triphosphate hydrolases"/>
    <property type="match status" value="1"/>
</dbReference>
<gene>
    <name evidence="3" type="ORF">CYMTET_31202</name>
</gene>
<dbReference type="GO" id="GO:0007018">
    <property type="term" value="P:microtubule-based movement"/>
    <property type="evidence" value="ECO:0007669"/>
    <property type="project" value="InterPro"/>
</dbReference>
<dbReference type="PANTHER" id="PTHR45703">
    <property type="entry name" value="DYNEIN HEAVY CHAIN"/>
    <property type="match status" value="1"/>
</dbReference>
<evidence type="ECO:0000313" key="4">
    <source>
        <dbReference type="Proteomes" id="UP001190700"/>
    </source>
</evidence>
<name>A0AAE0FHQ2_9CHLO</name>
<feature type="region of interest" description="Disordered" evidence="1">
    <location>
        <begin position="361"/>
        <end position="463"/>
    </location>
</feature>
<feature type="domain" description="Dynein heavy chain AAA module D4" evidence="2">
    <location>
        <begin position="252"/>
        <end position="351"/>
    </location>
</feature>
<feature type="domain" description="Dynein heavy chain AAA module D4" evidence="2">
    <location>
        <begin position="25"/>
        <end position="156"/>
    </location>
</feature>
<dbReference type="PANTHER" id="PTHR45703:SF36">
    <property type="entry name" value="DYNEIN HEAVY CHAIN, CYTOPLASMIC"/>
    <property type="match status" value="1"/>
</dbReference>
<feature type="compositionally biased region" description="Polar residues" evidence="1">
    <location>
        <begin position="376"/>
        <end position="403"/>
    </location>
</feature>
<dbReference type="EMBL" id="LGRX02018449">
    <property type="protein sequence ID" value="KAK3259814.1"/>
    <property type="molecule type" value="Genomic_DNA"/>
</dbReference>
<proteinExistence type="predicted"/>
<evidence type="ECO:0000256" key="1">
    <source>
        <dbReference type="SAM" id="MobiDB-lite"/>
    </source>
</evidence>
<dbReference type="GO" id="GO:0051959">
    <property type="term" value="F:dynein light intermediate chain binding"/>
    <property type="evidence" value="ECO:0007669"/>
    <property type="project" value="InterPro"/>
</dbReference>
<dbReference type="AlphaFoldDB" id="A0AAE0FHQ2"/>
<dbReference type="Proteomes" id="UP001190700">
    <property type="component" value="Unassembled WGS sequence"/>
</dbReference>
<evidence type="ECO:0000313" key="3">
    <source>
        <dbReference type="EMBL" id="KAK3259814.1"/>
    </source>
</evidence>
<protein>
    <recommendedName>
        <fullName evidence="2">Dynein heavy chain AAA module D4 domain-containing protein</fullName>
    </recommendedName>
</protein>
<organism evidence="3 4">
    <name type="scientific">Cymbomonas tetramitiformis</name>
    <dbReference type="NCBI Taxonomy" id="36881"/>
    <lineage>
        <taxon>Eukaryota</taxon>
        <taxon>Viridiplantae</taxon>
        <taxon>Chlorophyta</taxon>
        <taxon>Pyramimonadophyceae</taxon>
        <taxon>Pyramimonadales</taxon>
        <taxon>Pyramimonadaceae</taxon>
        <taxon>Cymbomonas</taxon>
    </lineage>
</organism>
<reference evidence="3 4" key="1">
    <citation type="journal article" date="2015" name="Genome Biol. Evol.">
        <title>Comparative Genomics of a Bacterivorous Green Alga Reveals Evolutionary Causalities and Consequences of Phago-Mixotrophic Mode of Nutrition.</title>
        <authorList>
            <person name="Burns J.A."/>
            <person name="Paasch A."/>
            <person name="Narechania A."/>
            <person name="Kim E."/>
        </authorList>
    </citation>
    <scope>NUCLEOTIDE SEQUENCE [LARGE SCALE GENOMIC DNA]</scope>
    <source>
        <strain evidence="3 4">PLY_AMNH</strain>
    </source>
</reference>
<dbReference type="InterPro" id="IPR027417">
    <property type="entry name" value="P-loop_NTPase"/>
</dbReference>
<dbReference type="Pfam" id="PF12780">
    <property type="entry name" value="AAA_8"/>
    <property type="match status" value="2"/>
</dbReference>
<dbReference type="InterPro" id="IPR024317">
    <property type="entry name" value="Dynein_heavy_chain_D4_dom"/>
</dbReference>
<keyword evidence="4" id="KW-1185">Reference proteome</keyword>
<feature type="region of interest" description="Disordered" evidence="1">
    <location>
        <begin position="210"/>
        <end position="229"/>
    </location>
</feature>
<dbReference type="InterPro" id="IPR026983">
    <property type="entry name" value="DHC"/>
</dbReference>
<sequence>MAREGDALGVECQNEPKRHKYPLGVVLFPEACQHLARLLRLCRAPEQHALLLGVSGSGRRTLAKLAASIAQYELMEVGITGGEFTELMWQSQLRQALRAAAFGDSDLMLVVRLELLSSEMQHRLLHDLCQLLKLGDVPGLFGAEERREIRKKVASAKDSVLWKMKNGKKVNRGAMLVNYSLLNMPTSQQHHSHKPSMHCAFDVAAESGVPPSNSFGESQPLSSPCALSQTGSTQSMLARRRSLYSTPAHGEGDGAADQLYSLFSSEVQMHLHLVLCVSSLGEELRTCCRFYPSLVSQVTIDWYDQWNVKALQAVANAQFRSRNFQVEPPSLASMIRTCALLHLEVREEAARQMDMVIALHRQEDSSSEGKPGSARTPGSAQGPPGSTNKAGASSTPGAMSRSASRAGMNSKEEQSHSNSPSLAGSGRLADSSRRSSMTHSASGTKRRGRRLSMLPVSMADDNEEDVQEADGILVRAGGPSSLAYTELLTLCERGLAEKQHSTLPLIDRMHSGLAKLDSTSTQVWVQGQGQGSPACSLPAGVASGALTSFPWCKDPTSSIAFIGQRA</sequence>
<dbReference type="SUPFAM" id="SSF52540">
    <property type="entry name" value="P-loop containing nucleoside triphosphate hydrolases"/>
    <property type="match status" value="1"/>
</dbReference>
<evidence type="ECO:0000259" key="2">
    <source>
        <dbReference type="Pfam" id="PF12780"/>
    </source>
</evidence>
<comment type="caution">
    <text evidence="3">The sequence shown here is derived from an EMBL/GenBank/DDBJ whole genome shotgun (WGS) entry which is preliminary data.</text>
</comment>
<dbReference type="GO" id="GO:0045505">
    <property type="term" value="F:dynein intermediate chain binding"/>
    <property type="evidence" value="ECO:0007669"/>
    <property type="project" value="InterPro"/>
</dbReference>
<dbReference type="GO" id="GO:0030286">
    <property type="term" value="C:dynein complex"/>
    <property type="evidence" value="ECO:0007669"/>
    <property type="project" value="InterPro"/>
</dbReference>
<accession>A0AAE0FHQ2</accession>